<sequence length="236" mass="25292">MRISSLFGLNNPAHVCIEPTKSIEADSGNSGRRVVRESLHEQVVDDAYAMGNGIQEDLRGSGAVFGLIGTAASVSFDDTDPRDRRTHDGMASTVDDLMKSLYGQYCRALDDPQASLAGDWTMPAMSPADRGADPASLIGYAHKPASSFESIETFLTGAYKMEHAFGLMGTGEAPELIAAEPIPEILRLFAPAEYTASVQRRPPSLPPALARREHHALGIDSPLSVPHSTTFHNDAS</sequence>
<dbReference type="EMBL" id="CAJHCP010000013">
    <property type="protein sequence ID" value="CAD6553790.1"/>
    <property type="molecule type" value="Genomic_DNA"/>
</dbReference>
<keyword evidence="2" id="KW-1185">Reference proteome</keyword>
<organism evidence="1 2">
    <name type="scientific">Paraburkholderia metrosideri</name>
    <dbReference type="NCBI Taxonomy" id="580937"/>
    <lineage>
        <taxon>Bacteria</taxon>
        <taxon>Pseudomonadati</taxon>
        <taxon>Pseudomonadota</taxon>
        <taxon>Betaproteobacteria</taxon>
        <taxon>Burkholderiales</taxon>
        <taxon>Burkholderiaceae</taxon>
        <taxon>Paraburkholderia</taxon>
    </lineage>
</organism>
<comment type="caution">
    <text evidence="1">The sequence shown here is derived from an EMBL/GenBank/DDBJ whole genome shotgun (WGS) entry which is preliminary data.</text>
</comment>
<dbReference type="NCBIfam" id="NF033419">
    <property type="entry name" value="T6SS_TagK_dom"/>
    <property type="match status" value="1"/>
</dbReference>
<dbReference type="Proteomes" id="UP000598032">
    <property type="component" value="Unassembled WGS sequence"/>
</dbReference>
<evidence type="ECO:0000313" key="2">
    <source>
        <dbReference type="Proteomes" id="UP000598032"/>
    </source>
</evidence>
<gene>
    <name evidence="1" type="ORF">LMG28140_05375</name>
</gene>
<evidence type="ECO:0008006" key="3">
    <source>
        <dbReference type="Google" id="ProtNLM"/>
    </source>
</evidence>
<accession>A0ABN7I9T1</accession>
<evidence type="ECO:0000313" key="1">
    <source>
        <dbReference type="EMBL" id="CAD6553790.1"/>
    </source>
</evidence>
<reference evidence="1 2" key="1">
    <citation type="submission" date="2020-10" db="EMBL/GenBank/DDBJ databases">
        <authorList>
            <person name="Peeters C."/>
        </authorList>
    </citation>
    <scope>NUCLEOTIDE SEQUENCE [LARGE SCALE GENOMIC DNA]</scope>
    <source>
        <strain evidence="1 2">LMG 28140</strain>
    </source>
</reference>
<proteinExistence type="predicted"/>
<name>A0ABN7I9T1_9BURK</name>
<protein>
    <recommendedName>
        <fullName evidence="3">TagK domain-containing protein</fullName>
    </recommendedName>
</protein>
<dbReference type="InterPro" id="IPR047914">
    <property type="entry name" value="TagK-like_C"/>
</dbReference>